<feature type="compositionally biased region" description="Low complexity" evidence="1">
    <location>
        <begin position="965"/>
        <end position="979"/>
    </location>
</feature>
<accession>A0A9R0EZZ0</accession>
<feature type="compositionally biased region" description="Polar residues" evidence="1">
    <location>
        <begin position="18"/>
        <end position="27"/>
    </location>
</feature>
<feature type="compositionally biased region" description="Pro residues" evidence="1">
    <location>
        <begin position="497"/>
        <end position="506"/>
    </location>
</feature>
<dbReference type="RefSeq" id="XP_050556590.1">
    <property type="nucleotide sequence ID" value="XM_050700633.1"/>
</dbReference>
<dbReference type="GeneID" id="126911785"/>
<feature type="compositionally biased region" description="Low complexity" evidence="1">
    <location>
        <begin position="886"/>
        <end position="902"/>
    </location>
</feature>
<feature type="compositionally biased region" description="Low complexity" evidence="1">
    <location>
        <begin position="859"/>
        <end position="878"/>
    </location>
</feature>
<reference evidence="3" key="1">
    <citation type="submission" date="2025-08" db="UniProtKB">
        <authorList>
            <consortium name="RefSeq"/>
        </authorList>
    </citation>
    <scope>IDENTIFICATION</scope>
    <source>
        <tissue evidence="3">Whole larval tissue</tissue>
    </source>
</reference>
<sequence length="1036" mass="109784">MSSQTVSHSPLVDPSLGQPMSSQTVSHSPLVESLGQPMSAQTVSHSPLVDPSLGQPMSAQTVSHSPLVDPSLGQLMSSHIESHSPLVESVGQPMSSQTESHSALIKTLASKLKTSQLGRRNPVDQTLLVELMDSLRESHSPLVPTSSGQLMSSRNESRSQLVQSLGQPMSSPRESPTLHLPTLTDPPTPHNTSSSLQSPNPLPPSPINPPTNIMHQEQMAHSDLAIPLTSLNIQSSTSVQSLPNNLSGNTNTHQSPPTVSHVLQDDNDHLQTQMPIEPVSKILFIIPPTHTISRKRRNTESPVRSLSDSPTTEDYVICRKRLSLHSPLPSSSFMFNAPEEPDIPTSPSPVPINYSMTSPQDLNSSILSQLECSVESIPTVAANDTSESQDSQSPTVIDYSCTFAPVPSPSVPLITPTAPSPRQNSSSPKATDQSTSSQSQFSVTPVTMSSINSNPSVPLNATCSHPQPSKTPLPSSSSPPQTLNDPIPQPTLNSSSPIPPKRPTSAPPLLTFNNTVNPPLPPDDNVYLSQSPVNPELLATVPLISPTDTLPVDPQYPVLHIPSPTHSELTDDIVSEFDSQCSQMTAGENVLEQPHAPTIPLRVPTTTPDDTTPQLRNENPVPNSPIIVPIRPKHPGPLPRKWRSDYTHVRSNDNVPPRPDCQISVPQSSSTGSPETVTPQIQNNEDGSQYIVFSTPQSPDSPQPETSIPLVIVPYEFPSISLRTSPASTGRASAPPVEEWDVAPSVNSPSPRDVISIDSLLSSSSDTVSSQRRESNSSISDDSDSSAPQSPSSPLPHSERESLSSASQSPTPLPPNNMSPHRSRSDSSESEHQDLTSSDDDVASGNISSPEPPSPTPSSPTASHPVPLSSHSSSSNSSPSPPPSSIPLSPVPLSSTSSSSNPSPSPSTLPAPIPSPAPPVPPSSTPSSLNPSPSIPLSLIPLPPVPLSSAPLPPYPPPPPPPSTPSSSNPRPPVLLSSAPLPPYPPPSTPHQIPGHIYHPLSPNPSPDSHATHSSILYSCITKYFSTNFSDCVRRQ</sequence>
<feature type="region of interest" description="Disordered" evidence="1">
    <location>
        <begin position="598"/>
        <end position="683"/>
    </location>
</feature>
<feature type="compositionally biased region" description="Polar residues" evidence="1">
    <location>
        <begin position="143"/>
        <end position="174"/>
    </location>
</feature>
<feature type="region of interest" description="Disordered" evidence="1">
    <location>
        <begin position="408"/>
        <end position="524"/>
    </location>
</feature>
<gene>
    <name evidence="3" type="primary">LOC126911785</name>
</gene>
<feature type="compositionally biased region" description="Polar residues" evidence="1">
    <location>
        <begin position="55"/>
        <end position="64"/>
    </location>
</feature>
<feature type="region of interest" description="Disordered" evidence="1">
    <location>
        <begin position="239"/>
        <end position="263"/>
    </location>
</feature>
<protein>
    <submittedName>
        <fullName evidence="3">Mucin-5AC-like</fullName>
    </submittedName>
</protein>
<organism evidence="2 3">
    <name type="scientific">Spodoptera frugiperda</name>
    <name type="common">Fall armyworm</name>
    <dbReference type="NCBI Taxonomy" id="7108"/>
    <lineage>
        <taxon>Eukaryota</taxon>
        <taxon>Metazoa</taxon>
        <taxon>Ecdysozoa</taxon>
        <taxon>Arthropoda</taxon>
        <taxon>Hexapoda</taxon>
        <taxon>Insecta</taxon>
        <taxon>Pterygota</taxon>
        <taxon>Neoptera</taxon>
        <taxon>Endopterygota</taxon>
        <taxon>Lepidoptera</taxon>
        <taxon>Glossata</taxon>
        <taxon>Ditrysia</taxon>
        <taxon>Noctuoidea</taxon>
        <taxon>Noctuidae</taxon>
        <taxon>Amphipyrinae</taxon>
        <taxon>Spodoptera</taxon>
    </lineage>
</organism>
<dbReference type="AlphaFoldDB" id="A0A9R0EZZ0"/>
<feature type="compositionally biased region" description="Low complexity" evidence="1">
    <location>
        <begin position="190"/>
        <end position="199"/>
    </location>
</feature>
<feature type="compositionally biased region" description="Low complexity" evidence="1">
    <location>
        <begin position="466"/>
        <end position="483"/>
    </location>
</feature>
<evidence type="ECO:0000313" key="3">
    <source>
        <dbReference type="RefSeq" id="XP_050556590.1"/>
    </source>
</evidence>
<feature type="compositionally biased region" description="Polar residues" evidence="1">
    <location>
        <begin position="420"/>
        <end position="432"/>
    </location>
</feature>
<feature type="compositionally biased region" description="Basic and acidic residues" evidence="1">
    <location>
        <begin position="823"/>
        <end position="834"/>
    </location>
</feature>
<feature type="compositionally biased region" description="Pro residues" evidence="1">
    <location>
        <begin position="200"/>
        <end position="209"/>
    </location>
</feature>
<feature type="region of interest" description="Disordered" evidence="1">
    <location>
        <begin position="725"/>
        <end position="1012"/>
    </location>
</feature>
<keyword evidence="2" id="KW-1185">Reference proteome</keyword>
<name>A0A9R0EZZ0_SPOFR</name>
<feature type="region of interest" description="Disordered" evidence="1">
    <location>
        <begin position="139"/>
        <end position="213"/>
    </location>
</feature>
<feature type="compositionally biased region" description="Low complexity" evidence="1">
    <location>
        <begin position="754"/>
        <end position="796"/>
    </location>
</feature>
<feature type="compositionally biased region" description="Polar residues" evidence="1">
    <location>
        <begin position="664"/>
        <end position="683"/>
    </location>
</feature>
<feature type="compositionally biased region" description="Polar residues" evidence="1">
    <location>
        <begin position="239"/>
        <end position="258"/>
    </location>
</feature>
<feature type="compositionally biased region" description="Polar residues" evidence="1">
    <location>
        <begin position="443"/>
        <end position="465"/>
    </location>
</feature>
<feature type="compositionally biased region" description="Polar residues" evidence="1">
    <location>
        <begin position="36"/>
        <end position="45"/>
    </location>
</feature>
<feature type="compositionally biased region" description="Low complexity" evidence="1">
    <location>
        <begin position="925"/>
        <end position="940"/>
    </location>
</feature>
<evidence type="ECO:0000256" key="1">
    <source>
        <dbReference type="SAM" id="MobiDB-lite"/>
    </source>
</evidence>
<feature type="compositionally biased region" description="Low complexity" evidence="1">
    <location>
        <begin position="604"/>
        <end position="630"/>
    </location>
</feature>
<feature type="region of interest" description="Disordered" evidence="1">
    <location>
        <begin position="1"/>
        <end position="72"/>
    </location>
</feature>
<feature type="compositionally biased region" description="Low complexity" evidence="1">
    <location>
        <begin position="433"/>
        <end position="442"/>
    </location>
</feature>
<dbReference type="Proteomes" id="UP000829999">
    <property type="component" value="Chromosome 19"/>
</dbReference>
<evidence type="ECO:0000313" key="2">
    <source>
        <dbReference type="Proteomes" id="UP000829999"/>
    </source>
</evidence>
<feature type="compositionally biased region" description="Pro residues" evidence="1">
    <location>
        <begin position="941"/>
        <end position="964"/>
    </location>
</feature>
<proteinExistence type="predicted"/>
<feature type="compositionally biased region" description="Basic and acidic residues" evidence="1">
    <location>
        <begin position="642"/>
        <end position="651"/>
    </location>
</feature>
<feature type="compositionally biased region" description="Pro residues" evidence="1">
    <location>
        <begin position="903"/>
        <end position="924"/>
    </location>
</feature>
<feature type="compositionally biased region" description="Pro residues" evidence="1">
    <location>
        <begin position="980"/>
        <end position="989"/>
    </location>
</feature>